<accession>A0AAP2DB83</accession>
<name>A0AAP2DB83_9BACT</name>
<proteinExistence type="predicted"/>
<dbReference type="Gene3D" id="3.40.50.1820">
    <property type="entry name" value="alpha/beta hydrolase"/>
    <property type="match status" value="1"/>
</dbReference>
<dbReference type="PANTHER" id="PTHR46331:SF2">
    <property type="entry name" value="VALACYCLOVIR HYDROLASE"/>
    <property type="match status" value="1"/>
</dbReference>
<evidence type="ECO:0000259" key="1">
    <source>
        <dbReference type="Pfam" id="PF00561"/>
    </source>
</evidence>
<sequence>MTHNTLYAQQNTSGHYATVNGLKLYYEIHGTGKPLVLLHGGGSTIESNFARVLPALARTHQVIAVELQAHGHTADIDRPFSFEQDADDVAALLQHLHLQKADILGFSNGGTTALQVAIRHPKQVNKLVLASALYRRDGMPAGFFEGMQHATLEHMPAPLKEAYRKVNSDPQGLQKMFDRDARRMIHFQDIGDDLIKAIQAPALVINGDTDVVRAEHALLLSRTLPHAELAILPGGHGDYIGEVCAPDKNSKMPDFVVMMIDTFLAK</sequence>
<dbReference type="RefSeq" id="WP_254091950.1">
    <property type="nucleotide sequence ID" value="NZ_JAHESC010000030.1"/>
</dbReference>
<keyword evidence="3" id="KW-1185">Reference proteome</keyword>
<dbReference type="SUPFAM" id="SSF53474">
    <property type="entry name" value="alpha/beta-Hydrolases"/>
    <property type="match status" value="1"/>
</dbReference>
<dbReference type="InterPro" id="IPR029058">
    <property type="entry name" value="AB_hydrolase_fold"/>
</dbReference>
<dbReference type="EMBL" id="JAHESC010000030">
    <property type="protein sequence ID" value="MBT1688724.1"/>
    <property type="molecule type" value="Genomic_DNA"/>
</dbReference>
<dbReference type="PRINTS" id="PR00111">
    <property type="entry name" value="ABHYDROLASE"/>
</dbReference>
<reference evidence="2 3" key="1">
    <citation type="submission" date="2021-05" db="EMBL/GenBank/DDBJ databases">
        <title>A Polyphasic approach of four new species of the genus Ohtaekwangia: Ohtaekwangia histidinii sp. nov., Ohtaekwangia cretensis sp. nov., Ohtaekwangia indiensis sp. nov., Ohtaekwangia reichenbachii sp. nov. from diverse environment.</title>
        <authorList>
            <person name="Octaviana S."/>
        </authorList>
    </citation>
    <scope>NUCLEOTIDE SEQUENCE [LARGE SCALE GENOMIC DNA]</scope>
    <source>
        <strain evidence="2 3">PWU37</strain>
    </source>
</reference>
<dbReference type="InterPro" id="IPR000073">
    <property type="entry name" value="AB_hydrolase_1"/>
</dbReference>
<evidence type="ECO:0000313" key="3">
    <source>
        <dbReference type="Proteomes" id="UP001319180"/>
    </source>
</evidence>
<dbReference type="GO" id="GO:0017171">
    <property type="term" value="F:serine hydrolase activity"/>
    <property type="evidence" value="ECO:0007669"/>
    <property type="project" value="TreeGrafter"/>
</dbReference>
<keyword evidence="2" id="KW-0378">Hydrolase</keyword>
<dbReference type="Proteomes" id="UP001319180">
    <property type="component" value="Unassembled WGS sequence"/>
</dbReference>
<evidence type="ECO:0000313" key="2">
    <source>
        <dbReference type="EMBL" id="MBT1688724.1"/>
    </source>
</evidence>
<dbReference type="Pfam" id="PF00561">
    <property type="entry name" value="Abhydrolase_1"/>
    <property type="match status" value="1"/>
</dbReference>
<feature type="domain" description="AB hydrolase-1" evidence="1">
    <location>
        <begin position="33"/>
        <end position="141"/>
    </location>
</feature>
<gene>
    <name evidence="2" type="ORF">KK078_19295</name>
</gene>
<comment type="caution">
    <text evidence="2">The sequence shown here is derived from an EMBL/GenBank/DDBJ whole genome shotgun (WGS) entry which is preliminary data.</text>
</comment>
<protein>
    <submittedName>
        <fullName evidence="2">Alpha/beta hydrolase</fullName>
    </submittedName>
</protein>
<dbReference type="AlphaFoldDB" id="A0AAP2DB83"/>
<organism evidence="2 3">
    <name type="scientific">Dawidia soli</name>
    <dbReference type="NCBI Taxonomy" id="2782352"/>
    <lineage>
        <taxon>Bacteria</taxon>
        <taxon>Pseudomonadati</taxon>
        <taxon>Bacteroidota</taxon>
        <taxon>Cytophagia</taxon>
        <taxon>Cytophagales</taxon>
        <taxon>Chryseotaleaceae</taxon>
        <taxon>Dawidia</taxon>
    </lineage>
</organism>
<dbReference type="PANTHER" id="PTHR46331">
    <property type="entry name" value="VALACYCLOVIR HYDROLASE"/>
    <property type="match status" value="1"/>
</dbReference>